<comment type="caution">
    <text evidence="1">The sequence shown here is derived from an EMBL/GenBank/DDBJ whole genome shotgun (WGS) entry which is preliminary data.</text>
</comment>
<accession>A0A2B8BFA2</accession>
<sequence>MASRMARIVHMGKLGGFAALLDGRMLELEGYFLWPSAAALSGAARRAGIALSDLILDTRSTTGSAGPAAAVSAQSAARLRPGGLPLAA</sequence>
<gene>
    <name evidence="1" type="ORF">CRT60_15690</name>
</gene>
<dbReference type="Proteomes" id="UP000225379">
    <property type="component" value="Unassembled WGS sequence"/>
</dbReference>
<dbReference type="OrthoDB" id="7308035at2"/>
<reference evidence="2" key="1">
    <citation type="submission" date="2017-10" db="EMBL/GenBank/DDBJ databases">
        <authorList>
            <person name="Kravchenko I.K."/>
            <person name="Grouzdev D.S."/>
        </authorList>
    </citation>
    <scope>NUCLEOTIDE SEQUENCE [LARGE SCALE GENOMIC DNA]</scope>
    <source>
        <strain evidence="2">B2</strain>
    </source>
</reference>
<dbReference type="AlphaFoldDB" id="A0A2B8BFA2"/>
<evidence type="ECO:0000313" key="2">
    <source>
        <dbReference type="Proteomes" id="UP000225379"/>
    </source>
</evidence>
<dbReference type="EMBL" id="PDKW01000041">
    <property type="protein sequence ID" value="PGH56379.1"/>
    <property type="molecule type" value="Genomic_DNA"/>
</dbReference>
<name>A0A2B8BFA2_9PROT</name>
<proteinExistence type="predicted"/>
<organism evidence="1 2">
    <name type="scientific">Azospirillum palustre</name>
    <dbReference type="NCBI Taxonomy" id="2044885"/>
    <lineage>
        <taxon>Bacteria</taxon>
        <taxon>Pseudomonadati</taxon>
        <taxon>Pseudomonadota</taxon>
        <taxon>Alphaproteobacteria</taxon>
        <taxon>Rhodospirillales</taxon>
        <taxon>Azospirillaceae</taxon>
        <taxon>Azospirillum</taxon>
    </lineage>
</organism>
<protein>
    <submittedName>
        <fullName evidence="1">Uncharacterized protein</fullName>
    </submittedName>
</protein>
<evidence type="ECO:0000313" key="1">
    <source>
        <dbReference type="EMBL" id="PGH56379.1"/>
    </source>
</evidence>
<keyword evidence="2" id="KW-1185">Reference proteome</keyword>
<dbReference type="RefSeq" id="WP_098737442.1">
    <property type="nucleotide sequence ID" value="NZ_PDKW01000041.1"/>
</dbReference>